<dbReference type="EC" id="2.7.7.65" evidence="2"/>
<dbReference type="SUPFAM" id="SSF55073">
    <property type="entry name" value="Nucleotide cyclase"/>
    <property type="match status" value="1"/>
</dbReference>
<dbReference type="AlphaFoldDB" id="A0A8J7FSY7"/>
<dbReference type="InterPro" id="IPR035965">
    <property type="entry name" value="PAS-like_dom_sf"/>
</dbReference>
<evidence type="ECO:0000259" key="4">
    <source>
        <dbReference type="PROSITE" id="PS50887"/>
    </source>
</evidence>
<reference evidence="5" key="1">
    <citation type="submission" date="2020-10" db="EMBL/GenBank/DDBJ databases">
        <title>Bacterium isolated from coastal waters sediment.</title>
        <authorList>
            <person name="Chen R.-J."/>
            <person name="Lu D.-C."/>
            <person name="Zhu K.-L."/>
            <person name="Du Z.-J."/>
        </authorList>
    </citation>
    <scope>NUCLEOTIDE SEQUENCE</scope>
    <source>
        <strain evidence="5">N1Y112</strain>
    </source>
</reference>
<proteinExistence type="predicted"/>
<dbReference type="GO" id="GO:0043709">
    <property type="term" value="P:cell adhesion involved in single-species biofilm formation"/>
    <property type="evidence" value="ECO:0007669"/>
    <property type="project" value="TreeGrafter"/>
</dbReference>
<evidence type="ECO:0000256" key="2">
    <source>
        <dbReference type="ARBA" id="ARBA00012528"/>
    </source>
</evidence>
<accession>A0A8J7FSY7</accession>
<dbReference type="FunFam" id="3.30.70.270:FF:000001">
    <property type="entry name" value="Diguanylate cyclase domain protein"/>
    <property type="match status" value="1"/>
</dbReference>
<dbReference type="Gene3D" id="3.30.70.270">
    <property type="match status" value="1"/>
</dbReference>
<keyword evidence="6" id="KW-1185">Reference proteome</keyword>
<gene>
    <name evidence="5" type="ORF">IOQ59_05225</name>
</gene>
<dbReference type="PROSITE" id="PS50887">
    <property type="entry name" value="GGDEF"/>
    <property type="match status" value="1"/>
</dbReference>
<evidence type="ECO:0000256" key="3">
    <source>
        <dbReference type="ARBA" id="ARBA00034247"/>
    </source>
</evidence>
<dbReference type="PANTHER" id="PTHR45138:SF9">
    <property type="entry name" value="DIGUANYLATE CYCLASE DGCM-RELATED"/>
    <property type="match status" value="1"/>
</dbReference>
<dbReference type="CDD" id="cd01949">
    <property type="entry name" value="GGDEF"/>
    <property type="match status" value="1"/>
</dbReference>
<dbReference type="InterPro" id="IPR050469">
    <property type="entry name" value="Diguanylate_Cyclase"/>
</dbReference>
<protein>
    <recommendedName>
        <fullName evidence="2">diguanylate cyclase</fullName>
        <ecNumber evidence="2">2.7.7.65</ecNumber>
    </recommendedName>
</protein>
<sequence>MTDNNESLNIDELHWHLGLLQNLNVGLVVLDQSYQVQLWNGFMSNHSEVGPAKIRDKNLFDVFPELPVEWLRRKIDSVFQLKSPAYITWEQKPYLFDFRSQRPITGVATRMYQNVTLMPLTSPTGQVEFVSMMIDDVTDVAVSRIALEEVNGQLQTLSREDRLTGLFNRGHWQECLDLEVNRFMRGQEACTLILLDIDHFKAVNDNYGHPAGDEVIRKIAALMAGHARKTDIVGRYGGEEFGVILPHTNATQAEVFAERLRRAAELLDVEFEGQVINVTISLGIAEIQVDVQDAEQWIGQADDALYRSKQNGRNQFNIYNHE</sequence>
<organism evidence="5 6">
    <name type="scientific">Pontibacterium sinense</name>
    <dbReference type="NCBI Taxonomy" id="2781979"/>
    <lineage>
        <taxon>Bacteria</taxon>
        <taxon>Pseudomonadati</taxon>
        <taxon>Pseudomonadota</taxon>
        <taxon>Gammaproteobacteria</taxon>
        <taxon>Oceanospirillales</taxon>
        <taxon>Oceanospirillaceae</taxon>
        <taxon>Pontibacterium</taxon>
    </lineage>
</organism>
<dbReference type="NCBIfam" id="TIGR00254">
    <property type="entry name" value="GGDEF"/>
    <property type="match status" value="1"/>
</dbReference>
<dbReference type="InterPro" id="IPR029787">
    <property type="entry name" value="Nucleotide_cyclase"/>
</dbReference>
<comment type="catalytic activity">
    <reaction evidence="3">
        <text>2 GTP = 3',3'-c-di-GMP + 2 diphosphate</text>
        <dbReference type="Rhea" id="RHEA:24898"/>
        <dbReference type="ChEBI" id="CHEBI:33019"/>
        <dbReference type="ChEBI" id="CHEBI:37565"/>
        <dbReference type="ChEBI" id="CHEBI:58805"/>
        <dbReference type="EC" id="2.7.7.65"/>
    </reaction>
</comment>
<dbReference type="Pfam" id="PF00990">
    <property type="entry name" value="GGDEF"/>
    <property type="match status" value="1"/>
</dbReference>
<dbReference type="PANTHER" id="PTHR45138">
    <property type="entry name" value="REGULATORY COMPONENTS OF SENSORY TRANSDUCTION SYSTEM"/>
    <property type="match status" value="1"/>
</dbReference>
<evidence type="ECO:0000313" key="5">
    <source>
        <dbReference type="EMBL" id="MBE9396660.1"/>
    </source>
</evidence>
<dbReference type="EMBL" id="JADEYS010000004">
    <property type="protein sequence ID" value="MBE9396660.1"/>
    <property type="molecule type" value="Genomic_DNA"/>
</dbReference>
<comment type="cofactor">
    <cofactor evidence="1">
        <name>Mg(2+)</name>
        <dbReference type="ChEBI" id="CHEBI:18420"/>
    </cofactor>
</comment>
<dbReference type="Gene3D" id="3.30.450.20">
    <property type="entry name" value="PAS domain"/>
    <property type="match status" value="1"/>
</dbReference>
<comment type="caution">
    <text evidence="5">The sequence shown here is derived from an EMBL/GenBank/DDBJ whole genome shotgun (WGS) entry which is preliminary data.</text>
</comment>
<feature type="domain" description="GGDEF" evidence="4">
    <location>
        <begin position="188"/>
        <end position="321"/>
    </location>
</feature>
<dbReference type="RefSeq" id="WP_193952217.1">
    <property type="nucleotide sequence ID" value="NZ_JADEYS010000004.1"/>
</dbReference>
<dbReference type="GO" id="GO:0052621">
    <property type="term" value="F:diguanylate cyclase activity"/>
    <property type="evidence" value="ECO:0007669"/>
    <property type="project" value="UniProtKB-EC"/>
</dbReference>
<name>A0A8J7FSY7_9GAMM</name>
<evidence type="ECO:0000313" key="6">
    <source>
        <dbReference type="Proteomes" id="UP000640333"/>
    </source>
</evidence>
<dbReference type="InterPro" id="IPR000160">
    <property type="entry name" value="GGDEF_dom"/>
</dbReference>
<dbReference type="GO" id="GO:1902201">
    <property type="term" value="P:negative regulation of bacterial-type flagellum-dependent cell motility"/>
    <property type="evidence" value="ECO:0007669"/>
    <property type="project" value="TreeGrafter"/>
</dbReference>
<dbReference type="SUPFAM" id="SSF55785">
    <property type="entry name" value="PYP-like sensor domain (PAS domain)"/>
    <property type="match status" value="1"/>
</dbReference>
<dbReference type="Proteomes" id="UP000640333">
    <property type="component" value="Unassembled WGS sequence"/>
</dbReference>
<evidence type="ECO:0000256" key="1">
    <source>
        <dbReference type="ARBA" id="ARBA00001946"/>
    </source>
</evidence>
<dbReference type="InterPro" id="IPR043128">
    <property type="entry name" value="Rev_trsase/Diguanyl_cyclase"/>
</dbReference>
<dbReference type="GO" id="GO:0005886">
    <property type="term" value="C:plasma membrane"/>
    <property type="evidence" value="ECO:0007669"/>
    <property type="project" value="TreeGrafter"/>
</dbReference>
<dbReference type="SMART" id="SM00267">
    <property type="entry name" value="GGDEF"/>
    <property type="match status" value="1"/>
</dbReference>